<evidence type="ECO:0000313" key="1">
    <source>
        <dbReference type="EMBL" id="CAH3029520.1"/>
    </source>
</evidence>
<name>A0ABN8MJ40_9CNID</name>
<proteinExistence type="predicted"/>
<protein>
    <submittedName>
        <fullName evidence="1">Uncharacterized protein</fullName>
    </submittedName>
</protein>
<comment type="caution">
    <text evidence="1">The sequence shown here is derived from an EMBL/GenBank/DDBJ whole genome shotgun (WGS) entry which is preliminary data.</text>
</comment>
<reference evidence="1 2" key="1">
    <citation type="submission" date="2022-05" db="EMBL/GenBank/DDBJ databases">
        <authorList>
            <consortium name="Genoscope - CEA"/>
            <person name="William W."/>
        </authorList>
    </citation>
    <scope>NUCLEOTIDE SEQUENCE [LARGE SCALE GENOMIC DNA]</scope>
</reference>
<organism evidence="1 2">
    <name type="scientific">Porites evermanni</name>
    <dbReference type="NCBI Taxonomy" id="104178"/>
    <lineage>
        <taxon>Eukaryota</taxon>
        <taxon>Metazoa</taxon>
        <taxon>Cnidaria</taxon>
        <taxon>Anthozoa</taxon>
        <taxon>Hexacorallia</taxon>
        <taxon>Scleractinia</taxon>
        <taxon>Fungiina</taxon>
        <taxon>Poritidae</taxon>
        <taxon>Porites</taxon>
    </lineage>
</organism>
<sequence length="106" mass="12165">MGSQEDRRKLNSLPEEIWSLIGEANFVILALTDYTLSCKHYSGRCKPRRSHLTECEDILYSLRSGVDRDILVIFSSFSSSPINVCKFNLEALFQLFQNKRSSRSSI</sequence>
<keyword evidence="2" id="KW-1185">Reference proteome</keyword>
<dbReference type="EMBL" id="CALNXI010000577">
    <property type="protein sequence ID" value="CAH3029520.1"/>
    <property type="molecule type" value="Genomic_DNA"/>
</dbReference>
<dbReference type="Proteomes" id="UP001159427">
    <property type="component" value="Unassembled WGS sequence"/>
</dbReference>
<gene>
    <name evidence="1" type="ORF">PEVE_00036289</name>
</gene>
<evidence type="ECO:0000313" key="2">
    <source>
        <dbReference type="Proteomes" id="UP001159427"/>
    </source>
</evidence>
<accession>A0ABN8MJ40</accession>